<dbReference type="STRING" id="501571.GCA_900143195_03106"/>
<name>A0A1Y4LKH9_9FIRM</name>
<evidence type="ECO:0000313" key="1">
    <source>
        <dbReference type="EMBL" id="OUP52420.1"/>
    </source>
</evidence>
<evidence type="ECO:0000313" key="2">
    <source>
        <dbReference type="EMBL" id="OUP57207.1"/>
    </source>
</evidence>
<organism evidence="2 3">
    <name type="scientific">Butyricicoccus pullicaecorum</name>
    <dbReference type="NCBI Taxonomy" id="501571"/>
    <lineage>
        <taxon>Bacteria</taxon>
        <taxon>Bacillati</taxon>
        <taxon>Bacillota</taxon>
        <taxon>Clostridia</taxon>
        <taxon>Eubacteriales</taxon>
        <taxon>Butyricicoccaceae</taxon>
        <taxon>Butyricicoccus</taxon>
    </lineage>
</organism>
<dbReference type="EMBL" id="NFKK01000010">
    <property type="protein sequence ID" value="OUP52420.1"/>
    <property type="molecule type" value="Genomic_DNA"/>
</dbReference>
<evidence type="ECO:0000313" key="4">
    <source>
        <dbReference type="Proteomes" id="UP000195897"/>
    </source>
</evidence>
<gene>
    <name evidence="2" type="ORF">B5F15_10355</name>
    <name evidence="1" type="ORF">B5F17_09160</name>
</gene>
<comment type="caution">
    <text evidence="2">The sequence shown here is derived from an EMBL/GenBank/DDBJ whole genome shotgun (WGS) entry which is preliminary data.</text>
</comment>
<dbReference type="AlphaFoldDB" id="A0A1Y4LKH9"/>
<dbReference type="Proteomes" id="UP000195897">
    <property type="component" value="Unassembled WGS sequence"/>
</dbReference>
<reference evidence="3 4" key="1">
    <citation type="submission" date="2017-04" db="EMBL/GenBank/DDBJ databases">
        <title>Function of individual gut microbiota members based on whole genome sequencing of pure cultures obtained from chicken caecum.</title>
        <authorList>
            <person name="Medvecky M."/>
            <person name="Cejkova D."/>
            <person name="Polansky O."/>
            <person name="Karasova D."/>
            <person name="Kubasova T."/>
            <person name="Cizek A."/>
            <person name="Rychlik I."/>
        </authorList>
    </citation>
    <scope>NUCLEOTIDE SEQUENCE [LARGE SCALE GENOMIC DNA]</scope>
    <source>
        <strain evidence="3">An179</strain>
        <strain evidence="4">An180</strain>
    </source>
</reference>
<protein>
    <submittedName>
        <fullName evidence="2">Uncharacterized protein</fullName>
    </submittedName>
</protein>
<accession>A0A1Y4LKH9</accession>
<proteinExistence type="predicted"/>
<dbReference type="Proteomes" id="UP000195326">
    <property type="component" value="Unassembled WGS sequence"/>
</dbReference>
<evidence type="ECO:0000313" key="3">
    <source>
        <dbReference type="Proteomes" id="UP000195326"/>
    </source>
</evidence>
<dbReference type="RefSeq" id="WP_016147079.1">
    <property type="nucleotide sequence ID" value="NZ_CABKSA010000001.1"/>
</dbReference>
<dbReference type="EMBL" id="NFKL01000014">
    <property type="protein sequence ID" value="OUP57207.1"/>
    <property type="molecule type" value="Genomic_DNA"/>
</dbReference>
<reference evidence="2" key="2">
    <citation type="journal article" date="2018" name="BMC Genomics">
        <title>Whole genome sequencing and function prediction of 133 gut anaerobes isolated from chicken caecum in pure cultures.</title>
        <authorList>
            <person name="Medvecky M."/>
            <person name="Cejkova D."/>
            <person name="Polansky O."/>
            <person name="Karasova D."/>
            <person name="Kubasova T."/>
            <person name="Cizek A."/>
            <person name="Rychlik I."/>
        </authorList>
    </citation>
    <scope>NUCLEOTIDE SEQUENCE</scope>
    <source>
        <strain evidence="2">An179</strain>
        <strain evidence="1">An180</strain>
    </source>
</reference>
<sequence length="153" mass="17940">MILYERHYNWTPEDTRRDIPFAFCCPSNIKRLLITFTFSPGAEQQPERCEMAVERALTRYYDRYPRDIQPMQSEQFFPIKNLITLSLERDGVYLGNAHRWQTEQVHILTTKHASRGFEPPCAMEGTWAGMLHIHEILSQVCEGYLRVEGSEDA</sequence>